<evidence type="ECO:0000313" key="2">
    <source>
        <dbReference type="Proteomes" id="UP000186601"/>
    </source>
</evidence>
<comment type="caution">
    <text evidence="1">The sequence shown here is derived from an EMBL/GenBank/DDBJ whole genome shotgun (WGS) entry which is preliminary data.</text>
</comment>
<sequence>MPWYTDVMHEIKPITSGYRLALSYNLIHSTKSLRPALSGKLGMMGELRKVLVAWKEDGGELSPEKILFLLDHKYSQANLRASALKGADGQRVALLDALAKDYGFCLGLASVVCHLSGCPDDDGGDRQRRGGYGWGSNDEGGSDYDERLSFAEVSDRDMAIENFVDLEGEPISETLLDVNEEEEMIPANLSMVLMTTRNTKGIWEM</sequence>
<accession>A0A2R6RVE2</accession>
<gene>
    <name evidence="1" type="ORF">PHLCEN_2v1954</name>
</gene>
<dbReference type="PANTHER" id="PTHR33099:SF7">
    <property type="entry name" value="MYND-TYPE DOMAIN-CONTAINING PROTEIN"/>
    <property type="match status" value="1"/>
</dbReference>
<organism evidence="1 2">
    <name type="scientific">Hermanssonia centrifuga</name>
    <dbReference type="NCBI Taxonomy" id="98765"/>
    <lineage>
        <taxon>Eukaryota</taxon>
        <taxon>Fungi</taxon>
        <taxon>Dikarya</taxon>
        <taxon>Basidiomycota</taxon>
        <taxon>Agaricomycotina</taxon>
        <taxon>Agaricomycetes</taxon>
        <taxon>Polyporales</taxon>
        <taxon>Meruliaceae</taxon>
        <taxon>Hermanssonia</taxon>
    </lineage>
</organism>
<dbReference type="Proteomes" id="UP000186601">
    <property type="component" value="Unassembled WGS sequence"/>
</dbReference>
<keyword evidence="2" id="KW-1185">Reference proteome</keyword>
<reference evidence="1 2" key="1">
    <citation type="submission" date="2018-02" db="EMBL/GenBank/DDBJ databases">
        <title>Genome sequence of the basidiomycete white-rot fungus Phlebia centrifuga.</title>
        <authorList>
            <person name="Granchi Z."/>
            <person name="Peng M."/>
            <person name="de Vries R.P."/>
            <person name="Hilden K."/>
            <person name="Makela M.R."/>
            <person name="Grigoriev I."/>
            <person name="Riley R."/>
        </authorList>
    </citation>
    <scope>NUCLEOTIDE SEQUENCE [LARGE SCALE GENOMIC DNA]</scope>
    <source>
        <strain evidence="1 2">FBCC195</strain>
    </source>
</reference>
<name>A0A2R6RVE2_9APHY</name>
<evidence type="ECO:0000313" key="1">
    <source>
        <dbReference type="EMBL" id="PSS34002.1"/>
    </source>
</evidence>
<evidence type="ECO:0008006" key="3">
    <source>
        <dbReference type="Google" id="ProtNLM"/>
    </source>
</evidence>
<dbReference type="AlphaFoldDB" id="A0A2R6RVE2"/>
<dbReference type="OrthoDB" id="124582at2759"/>
<dbReference type="PANTHER" id="PTHR33099">
    <property type="entry name" value="FE2OG DIOXYGENASE DOMAIN-CONTAINING PROTEIN"/>
    <property type="match status" value="1"/>
</dbReference>
<proteinExistence type="predicted"/>
<dbReference type="EMBL" id="MLYV02000163">
    <property type="protein sequence ID" value="PSS34002.1"/>
    <property type="molecule type" value="Genomic_DNA"/>
</dbReference>
<protein>
    <recommendedName>
        <fullName evidence="3">Prolyl 4-hydroxylase alpha subunit Fe(2+) 2OG dioxygenase domain-containing protein</fullName>
    </recommendedName>
</protein>